<dbReference type="EMBL" id="JQBW01000009">
    <property type="protein sequence ID" value="KRN58691.1"/>
    <property type="molecule type" value="Genomic_DNA"/>
</dbReference>
<evidence type="ECO:0000256" key="4">
    <source>
        <dbReference type="ARBA" id="ARBA00044936"/>
    </source>
</evidence>
<evidence type="ECO:0000256" key="3">
    <source>
        <dbReference type="ARBA" id="ARBA00023306"/>
    </source>
</evidence>
<keyword evidence="3 5" id="KW-0131">Cell cycle</keyword>
<dbReference type="PATRIC" id="fig|396268.3.peg.318"/>
<dbReference type="STRING" id="396268.IV45_GL000315"/>
<dbReference type="GO" id="GO:0043093">
    <property type="term" value="P:FtsZ-dependent cytokinesis"/>
    <property type="evidence" value="ECO:0007669"/>
    <property type="project" value="UniProtKB-UniRule"/>
</dbReference>
<dbReference type="PANTHER" id="PTHR35798:SF1">
    <property type="entry name" value="CELL DIVISION PROTEIN SEPF"/>
    <property type="match status" value="1"/>
</dbReference>
<organism evidence="6 7">
    <name type="scientific">Limosilactobacillus secaliphilus</name>
    <dbReference type="NCBI Taxonomy" id="396268"/>
    <lineage>
        <taxon>Bacteria</taxon>
        <taxon>Bacillati</taxon>
        <taxon>Bacillota</taxon>
        <taxon>Bacilli</taxon>
        <taxon>Lactobacillales</taxon>
        <taxon>Lactobacillaceae</taxon>
        <taxon>Limosilactobacillus</taxon>
    </lineage>
</organism>
<dbReference type="Proteomes" id="UP000050934">
    <property type="component" value="Unassembled WGS sequence"/>
</dbReference>
<dbReference type="InterPro" id="IPR023052">
    <property type="entry name" value="Cell_div_SepF"/>
</dbReference>
<dbReference type="Pfam" id="PF04472">
    <property type="entry name" value="SepF"/>
    <property type="match status" value="1"/>
</dbReference>
<dbReference type="Gene3D" id="3.30.110.150">
    <property type="entry name" value="SepF-like protein"/>
    <property type="match status" value="1"/>
</dbReference>
<evidence type="ECO:0000313" key="6">
    <source>
        <dbReference type="EMBL" id="KRN58691.1"/>
    </source>
</evidence>
<comment type="caution">
    <text evidence="6">The sequence shown here is derived from an EMBL/GenBank/DDBJ whole genome shotgun (WGS) entry which is preliminary data.</text>
</comment>
<evidence type="ECO:0000256" key="5">
    <source>
        <dbReference type="HAMAP-Rule" id="MF_01197"/>
    </source>
</evidence>
<keyword evidence="7" id="KW-1185">Reference proteome</keyword>
<protein>
    <recommendedName>
        <fullName evidence="5">Cell division protein SepF</fullName>
    </recommendedName>
</protein>
<keyword evidence="1 5" id="KW-0132">Cell division</keyword>
<name>A0A0R2I0L1_9LACO</name>
<evidence type="ECO:0000313" key="7">
    <source>
        <dbReference type="Proteomes" id="UP000050934"/>
    </source>
</evidence>
<proteinExistence type="inferred from homology"/>
<dbReference type="InterPro" id="IPR007561">
    <property type="entry name" value="Cell_div_SepF/SepF-rel"/>
</dbReference>
<comment type="subcellular location">
    <subcellularLocation>
        <location evidence="5">Cytoplasm</location>
    </subcellularLocation>
    <text evidence="5">Localizes to the division site, in a FtsZ-dependent manner.</text>
</comment>
<comment type="subunit">
    <text evidence="5">Homodimer. Interacts with FtsZ.</text>
</comment>
<dbReference type="AlphaFoldDB" id="A0A0R2I0L1"/>
<dbReference type="GO" id="GO:0000917">
    <property type="term" value="P:division septum assembly"/>
    <property type="evidence" value="ECO:0007669"/>
    <property type="project" value="UniProtKB-KW"/>
</dbReference>
<dbReference type="GO" id="GO:0005737">
    <property type="term" value="C:cytoplasm"/>
    <property type="evidence" value="ECO:0007669"/>
    <property type="project" value="UniProtKB-SubCell"/>
</dbReference>
<comment type="function">
    <text evidence="4 5">Cell division protein that is part of the divisome complex and is recruited early to the Z-ring. Probably stimulates Z-ring formation, perhaps through the cross-linking of FtsZ protofilaments. Its function overlaps with FtsA.</text>
</comment>
<gene>
    <name evidence="5" type="primary">sepF</name>
    <name evidence="6" type="ORF">IV45_GL000315</name>
</gene>
<evidence type="ECO:0000256" key="2">
    <source>
        <dbReference type="ARBA" id="ARBA00023210"/>
    </source>
</evidence>
<keyword evidence="2 5" id="KW-0717">Septation</keyword>
<sequence length="143" mass="15917">MKMAKFLSNLFGMDDEDSAATDYYNQDQTAPVTTNNRKVVSINRGKSDLHTNGKIALFEPRIYGDAKEIANRLLDGQATIVNFSQMDPKIARKTVDFLNGAVFAIDGEIKRVGEQIFLCTPRNVEVSGKAAEDLAREHDSENF</sequence>
<dbReference type="HAMAP" id="MF_01197">
    <property type="entry name" value="SepF"/>
    <property type="match status" value="1"/>
</dbReference>
<reference evidence="6 7" key="1">
    <citation type="journal article" date="2015" name="Genome Announc.">
        <title>Expanding the biotechnology potential of lactobacilli through comparative genomics of 213 strains and associated genera.</title>
        <authorList>
            <person name="Sun Z."/>
            <person name="Harris H.M."/>
            <person name="McCann A."/>
            <person name="Guo C."/>
            <person name="Argimon S."/>
            <person name="Zhang W."/>
            <person name="Yang X."/>
            <person name="Jeffery I.B."/>
            <person name="Cooney J.C."/>
            <person name="Kagawa T.F."/>
            <person name="Liu W."/>
            <person name="Song Y."/>
            <person name="Salvetti E."/>
            <person name="Wrobel A."/>
            <person name="Rasinkangas P."/>
            <person name="Parkhill J."/>
            <person name="Rea M.C."/>
            <person name="O'Sullivan O."/>
            <person name="Ritari J."/>
            <person name="Douillard F.P."/>
            <person name="Paul Ross R."/>
            <person name="Yang R."/>
            <person name="Briner A.E."/>
            <person name="Felis G.E."/>
            <person name="de Vos W.M."/>
            <person name="Barrangou R."/>
            <person name="Klaenhammer T.R."/>
            <person name="Caufield P.W."/>
            <person name="Cui Y."/>
            <person name="Zhang H."/>
            <person name="O'Toole P.W."/>
        </authorList>
    </citation>
    <scope>NUCLEOTIDE SEQUENCE [LARGE SCALE GENOMIC DNA]</scope>
    <source>
        <strain evidence="6 7">DSM 17896</strain>
    </source>
</reference>
<comment type="similarity">
    <text evidence="5">Belongs to the SepF family.</text>
</comment>
<evidence type="ECO:0000256" key="1">
    <source>
        <dbReference type="ARBA" id="ARBA00022618"/>
    </source>
</evidence>
<dbReference type="InterPro" id="IPR038594">
    <property type="entry name" value="SepF-like_sf"/>
</dbReference>
<accession>A0A0R2I0L1</accession>
<keyword evidence="5" id="KW-0963">Cytoplasm</keyword>
<dbReference type="PANTHER" id="PTHR35798">
    <property type="entry name" value="CELL DIVISION PROTEIN SEPF"/>
    <property type="match status" value="1"/>
</dbReference>